<proteinExistence type="predicted"/>
<name>A0A9N7VCV8_PLEPL</name>
<sequence length="141" mass="14357">MIGSHGLSIAAKAANEPLTSFLPLRQVCPVRLRILIHSAAGGTSHGSSQPASLFEETSSVTEPGQRALTQATFASHTSAGDTEPASAHIQRVDRKPECPPCGSSCVSAGGCLDQHGTSHDKALLGCVTSAVFGCCGEVDTG</sequence>
<protein>
    <submittedName>
        <fullName evidence="2">Uncharacterized protein</fullName>
    </submittedName>
</protein>
<dbReference type="Proteomes" id="UP001153269">
    <property type="component" value="Unassembled WGS sequence"/>
</dbReference>
<feature type="region of interest" description="Disordered" evidence="1">
    <location>
        <begin position="41"/>
        <end position="93"/>
    </location>
</feature>
<dbReference type="EMBL" id="CADEAL010004038">
    <property type="protein sequence ID" value="CAB1450036.1"/>
    <property type="molecule type" value="Genomic_DNA"/>
</dbReference>
<evidence type="ECO:0000256" key="1">
    <source>
        <dbReference type="SAM" id="MobiDB-lite"/>
    </source>
</evidence>
<reference evidence="2" key="1">
    <citation type="submission" date="2020-03" db="EMBL/GenBank/DDBJ databases">
        <authorList>
            <person name="Weist P."/>
        </authorList>
    </citation>
    <scope>NUCLEOTIDE SEQUENCE</scope>
</reference>
<evidence type="ECO:0000313" key="3">
    <source>
        <dbReference type="Proteomes" id="UP001153269"/>
    </source>
</evidence>
<evidence type="ECO:0000313" key="2">
    <source>
        <dbReference type="EMBL" id="CAB1450036.1"/>
    </source>
</evidence>
<gene>
    <name evidence="2" type="ORF">PLEPLA_LOCUS37725</name>
</gene>
<dbReference type="AlphaFoldDB" id="A0A9N7VCV8"/>
<comment type="caution">
    <text evidence="2">The sequence shown here is derived from an EMBL/GenBank/DDBJ whole genome shotgun (WGS) entry which is preliminary data.</text>
</comment>
<keyword evidence="3" id="KW-1185">Reference proteome</keyword>
<organism evidence="2 3">
    <name type="scientific">Pleuronectes platessa</name>
    <name type="common">European plaice</name>
    <dbReference type="NCBI Taxonomy" id="8262"/>
    <lineage>
        <taxon>Eukaryota</taxon>
        <taxon>Metazoa</taxon>
        <taxon>Chordata</taxon>
        <taxon>Craniata</taxon>
        <taxon>Vertebrata</taxon>
        <taxon>Euteleostomi</taxon>
        <taxon>Actinopterygii</taxon>
        <taxon>Neopterygii</taxon>
        <taxon>Teleostei</taxon>
        <taxon>Neoteleostei</taxon>
        <taxon>Acanthomorphata</taxon>
        <taxon>Carangaria</taxon>
        <taxon>Pleuronectiformes</taxon>
        <taxon>Pleuronectoidei</taxon>
        <taxon>Pleuronectidae</taxon>
        <taxon>Pleuronectes</taxon>
    </lineage>
</organism>
<accession>A0A9N7VCV8</accession>
<feature type="compositionally biased region" description="Polar residues" evidence="1">
    <location>
        <begin position="49"/>
        <end position="80"/>
    </location>
</feature>